<keyword evidence="3" id="KW-1185">Reference proteome</keyword>
<proteinExistence type="predicted"/>
<sequence>MKSEIVQLLEGALELNEEEAKAVTECIPIKTFEKGHILLREGQVSNESYFNIQGLVRKYYLVDGEEKTTEFYIEKDAISSLQSYNLKIPSNHYLECIEDCRLAILSRDKEQELFERVPAFESICRVSVEEELGAYQDKLAQFMISSPEKRYLDLMENRPDLLQRVPQYHLASYLGVKPESLSRIRKRIAQR</sequence>
<dbReference type="Proteomes" id="UP000266067">
    <property type="component" value="Unassembled WGS sequence"/>
</dbReference>
<dbReference type="InterPro" id="IPR000595">
    <property type="entry name" value="cNMP-bd_dom"/>
</dbReference>
<dbReference type="EMBL" id="QXFH01000077">
    <property type="protein sequence ID" value="RIV30425.1"/>
    <property type="molecule type" value="Genomic_DNA"/>
</dbReference>
<dbReference type="RefSeq" id="WP_119609056.1">
    <property type="nucleotide sequence ID" value="NZ_QXFH01000077.1"/>
</dbReference>
<dbReference type="PROSITE" id="PS50042">
    <property type="entry name" value="CNMP_BINDING_3"/>
    <property type="match status" value="1"/>
</dbReference>
<dbReference type="AlphaFoldDB" id="A0A3A1N2Q8"/>
<evidence type="ECO:0000313" key="2">
    <source>
        <dbReference type="EMBL" id="RIV30425.1"/>
    </source>
</evidence>
<reference evidence="2 3" key="1">
    <citation type="submission" date="2018-08" db="EMBL/GenBank/DDBJ databases">
        <title>Proposal of Muricauda 72 sp.nov. and Muricauda NH166 sp.nov., isolated from seawater.</title>
        <authorList>
            <person name="Cheng H."/>
            <person name="Wu Y.-H."/>
            <person name="Guo L.-L."/>
            <person name="Xu X.-W."/>
        </authorList>
    </citation>
    <scope>NUCLEOTIDE SEQUENCE [LARGE SCALE GENOMIC DNA]</scope>
    <source>
        <strain evidence="2 3">KCTC 22173</strain>
    </source>
</reference>
<dbReference type="SUPFAM" id="SSF51206">
    <property type="entry name" value="cAMP-binding domain-like"/>
    <property type="match status" value="1"/>
</dbReference>
<feature type="domain" description="Cyclic nucleotide-binding" evidence="1">
    <location>
        <begin position="15"/>
        <end position="114"/>
    </location>
</feature>
<organism evidence="2 3">
    <name type="scientific">Flagellimonas lutimaris</name>
    <dbReference type="NCBI Taxonomy" id="475082"/>
    <lineage>
        <taxon>Bacteria</taxon>
        <taxon>Pseudomonadati</taxon>
        <taxon>Bacteroidota</taxon>
        <taxon>Flavobacteriia</taxon>
        <taxon>Flavobacteriales</taxon>
        <taxon>Flavobacteriaceae</taxon>
        <taxon>Flagellimonas</taxon>
    </lineage>
</organism>
<dbReference type="Pfam" id="PF00027">
    <property type="entry name" value="cNMP_binding"/>
    <property type="match status" value="1"/>
</dbReference>
<dbReference type="InterPro" id="IPR014710">
    <property type="entry name" value="RmlC-like_jellyroll"/>
</dbReference>
<evidence type="ECO:0000259" key="1">
    <source>
        <dbReference type="PROSITE" id="PS50042"/>
    </source>
</evidence>
<comment type="caution">
    <text evidence="2">The sequence shown here is derived from an EMBL/GenBank/DDBJ whole genome shotgun (WGS) entry which is preliminary data.</text>
</comment>
<dbReference type="Gene3D" id="2.60.120.10">
    <property type="entry name" value="Jelly Rolls"/>
    <property type="match status" value="1"/>
</dbReference>
<accession>A0A3A1N2Q8</accession>
<dbReference type="OrthoDB" id="1092431at2"/>
<dbReference type="InterPro" id="IPR018490">
    <property type="entry name" value="cNMP-bd_dom_sf"/>
</dbReference>
<name>A0A3A1N2Q8_9FLAO</name>
<protein>
    <submittedName>
        <fullName evidence="2">Crp/Fnr family transcriptional regulator</fullName>
    </submittedName>
</protein>
<evidence type="ECO:0000313" key="3">
    <source>
        <dbReference type="Proteomes" id="UP000266067"/>
    </source>
</evidence>
<dbReference type="CDD" id="cd00038">
    <property type="entry name" value="CAP_ED"/>
    <property type="match status" value="1"/>
</dbReference>
<gene>
    <name evidence="2" type="ORF">D2V08_15100</name>
</gene>